<feature type="transmembrane region" description="Helical" evidence="8">
    <location>
        <begin position="171"/>
        <end position="189"/>
    </location>
</feature>
<keyword evidence="5 8" id="KW-0812">Transmembrane</keyword>
<feature type="transmembrane region" description="Helical" evidence="8">
    <location>
        <begin position="135"/>
        <end position="159"/>
    </location>
</feature>
<dbReference type="Proteomes" id="UP001596328">
    <property type="component" value="Unassembled WGS sequence"/>
</dbReference>
<dbReference type="GO" id="GO:0005886">
    <property type="term" value="C:plasma membrane"/>
    <property type="evidence" value="ECO:0007669"/>
    <property type="project" value="UniProtKB-SubCell"/>
</dbReference>
<dbReference type="EMBL" id="JBHSWU010000345">
    <property type="protein sequence ID" value="MFC6724983.1"/>
    <property type="molecule type" value="Genomic_DNA"/>
</dbReference>
<feature type="transmembrane region" description="Helical" evidence="8">
    <location>
        <begin position="219"/>
        <end position="248"/>
    </location>
</feature>
<keyword evidence="2" id="KW-1003">Cell membrane</keyword>
<evidence type="ECO:0000256" key="1">
    <source>
        <dbReference type="ARBA" id="ARBA00004651"/>
    </source>
</evidence>
<dbReference type="AlphaFoldDB" id="A0ABD5S150"/>
<evidence type="ECO:0000256" key="5">
    <source>
        <dbReference type="ARBA" id="ARBA00022692"/>
    </source>
</evidence>
<protein>
    <submittedName>
        <fullName evidence="10">ArnT family glycosyltransferase</fullName>
        <ecNumber evidence="10">2.4.-.-</ecNumber>
    </submittedName>
</protein>
<keyword evidence="7 8" id="KW-0472">Membrane</keyword>
<keyword evidence="6 8" id="KW-1133">Transmembrane helix</keyword>
<sequence>MRPVTGGLLGRARRRLVDDLRRDPYLPYVLLLAAVLAGFWFWHRVPNFATRDERLRIVDPMTAVGIFADDPGVDSLLRAMGDGREFGATFYLYGLALVPVFVAAFVTGQLDAFTALPGLLGVDHWAEWNETPRWIWTWSILLGRLVNVAFAVGCVYVTYRIGTEMRDRATGRLAAVLLSLTWGLLVLAHEVGEDVPALFFFLLVAYLGLRYAQTGEESLFLASCVCGGVAIALKLTTVVCVVLIVVAYLLRVRNAGSEWRDALARPGLFVGGAVLGAVVIVLGFPTVLTHGIDVLGGRILRGATGKGEPHNYIVAPTWWWLLRGYLNGLGLPLFVAAVGAVGASVPLLRERTTEAYGLALSFVGVGTFLLLYARWAYIRTHHLLPTFPLLALVVAVVAMRSLKYNRSLARPFVALLLVTTALYAGVGDLGYATQPRDRATAWLATNAPENATVETYSHDPQEAAVPHGMTVYRPSHQHATEGSELSRHNWTLRIEERCPDYVELNYYYAFYQLAPESHSARAEQLSRHRLDGYYSSLIRGGEYPYDVVAEFGPRPEFVRESNASADRLPELLRVGIDPRSIQYGDPQDFGVDQYTMILERTGRCTVSS</sequence>
<evidence type="ECO:0000313" key="10">
    <source>
        <dbReference type="EMBL" id="MFC6724983.1"/>
    </source>
</evidence>
<evidence type="ECO:0000256" key="7">
    <source>
        <dbReference type="ARBA" id="ARBA00023136"/>
    </source>
</evidence>
<evidence type="ECO:0000256" key="8">
    <source>
        <dbReference type="SAM" id="Phobius"/>
    </source>
</evidence>
<feature type="domain" description="Glycosyltransferase RgtA/B/C/D-like" evidence="9">
    <location>
        <begin position="144"/>
        <end position="280"/>
    </location>
</feature>
<evidence type="ECO:0000256" key="3">
    <source>
        <dbReference type="ARBA" id="ARBA00022676"/>
    </source>
</evidence>
<name>A0ABD5S150_9EURY</name>
<dbReference type="GO" id="GO:0016757">
    <property type="term" value="F:glycosyltransferase activity"/>
    <property type="evidence" value="ECO:0007669"/>
    <property type="project" value="UniProtKB-KW"/>
</dbReference>
<feature type="transmembrane region" description="Helical" evidence="8">
    <location>
        <begin position="355"/>
        <end position="375"/>
    </location>
</feature>
<comment type="subcellular location">
    <subcellularLocation>
        <location evidence="1">Cell membrane</location>
        <topology evidence="1">Multi-pass membrane protein</topology>
    </subcellularLocation>
</comment>
<feature type="transmembrane region" description="Helical" evidence="8">
    <location>
        <begin position="329"/>
        <end position="349"/>
    </location>
</feature>
<dbReference type="GO" id="GO:0008610">
    <property type="term" value="P:lipid biosynthetic process"/>
    <property type="evidence" value="ECO:0007669"/>
    <property type="project" value="UniProtKB-ARBA"/>
</dbReference>
<keyword evidence="4 10" id="KW-0808">Transferase</keyword>
<feature type="transmembrane region" description="Helical" evidence="8">
    <location>
        <begin position="408"/>
        <end position="426"/>
    </location>
</feature>
<organism evidence="10 11">
    <name type="scientific">Halobium palmae</name>
    <dbReference type="NCBI Taxonomy" id="1776492"/>
    <lineage>
        <taxon>Archaea</taxon>
        <taxon>Methanobacteriati</taxon>
        <taxon>Methanobacteriota</taxon>
        <taxon>Stenosarchaea group</taxon>
        <taxon>Halobacteria</taxon>
        <taxon>Halobacteriales</taxon>
        <taxon>Haloferacaceae</taxon>
        <taxon>Halobium</taxon>
    </lineage>
</organism>
<dbReference type="Pfam" id="PF13231">
    <property type="entry name" value="PMT_2"/>
    <property type="match status" value="1"/>
</dbReference>
<feature type="transmembrane region" description="Helical" evidence="8">
    <location>
        <begin position="268"/>
        <end position="288"/>
    </location>
</feature>
<evidence type="ECO:0000256" key="2">
    <source>
        <dbReference type="ARBA" id="ARBA00022475"/>
    </source>
</evidence>
<feature type="transmembrane region" description="Helical" evidence="8">
    <location>
        <begin position="382"/>
        <end position="402"/>
    </location>
</feature>
<feature type="transmembrane region" description="Helical" evidence="8">
    <location>
        <begin position="90"/>
        <end position="110"/>
    </location>
</feature>
<comment type="caution">
    <text evidence="10">The sequence shown here is derived from an EMBL/GenBank/DDBJ whole genome shotgun (WGS) entry which is preliminary data.</text>
</comment>
<dbReference type="EC" id="2.4.-.-" evidence="10"/>
<dbReference type="PANTHER" id="PTHR33908:SF11">
    <property type="entry name" value="MEMBRANE PROTEIN"/>
    <property type="match status" value="1"/>
</dbReference>
<dbReference type="PANTHER" id="PTHR33908">
    <property type="entry name" value="MANNOSYLTRANSFERASE YKCB-RELATED"/>
    <property type="match status" value="1"/>
</dbReference>
<reference evidence="10 11" key="1">
    <citation type="journal article" date="2019" name="Int. J. Syst. Evol. Microbiol.">
        <title>The Global Catalogue of Microorganisms (GCM) 10K type strain sequencing project: providing services to taxonomists for standard genome sequencing and annotation.</title>
        <authorList>
            <consortium name="The Broad Institute Genomics Platform"/>
            <consortium name="The Broad Institute Genome Sequencing Center for Infectious Disease"/>
            <person name="Wu L."/>
            <person name="Ma J."/>
        </authorList>
    </citation>
    <scope>NUCLEOTIDE SEQUENCE [LARGE SCALE GENOMIC DNA]</scope>
    <source>
        <strain evidence="10 11">NBRC 111368</strain>
    </source>
</reference>
<dbReference type="InterPro" id="IPR050297">
    <property type="entry name" value="LipidA_mod_glycosyltrf_83"/>
</dbReference>
<proteinExistence type="predicted"/>
<keyword evidence="11" id="KW-1185">Reference proteome</keyword>
<evidence type="ECO:0000313" key="11">
    <source>
        <dbReference type="Proteomes" id="UP001596328"/>
    </source>
</evidence>
<dbReference type="InterPro" id="IPR038731">
    <property type="entry name" value="RgtA/B/C-like"/>
</dbReference>
<evidence type="ECO:0000259" key="9">
    <source>
        <dbReference type="Pfam" id="PF13231"/>
    </source>
</evidence>
<feature type="transmembrane region" description="Helical" evidence="8">
    <location>
        <begin position="25"/>
        <end position="42"/>
    </location>
</feature>
<evidence type="ECO:0000256" key="4">
    <source>
        <dbReference type="ARBA" id="ARBA00022679"/>
    </source>
</evidence>
<gene>
    <name evidence="10" type="ORF">ACFQE1_11495</name>
</gene>
<accession>A0ABD5S150</accession>
<keyword evidence="3 10" id="KW-0328">Glycosyltransferase</keyword>
<evidence type="ECO:0000256" key="6">
    <source>
        <dbReference type="ARBA" id="ARBA00022989"/>
    </source>
</evidence>